<dbReference type="InterPro" id="IPR028203">
    <property type="entry name" value="PSII_CF48-like_dom"/>
</dbReference>
<keyword evidence="2" id="KW-0604">Photosystem II</keyword>
<protein>
    <recommendedName>
        <fullName evidence="3">Photosynthesis system II assembly factor Ycf48/Hcf136-like domain-containing protein</fullName>
    </recommendedName>
</protein>
<feature type="domain" description="Photosynthesis system II assembly factor Ycf48/Hcf136-like" evidence="3">
    <location>
        <begin position="97"/>
        <end position="149"/>
    </location>
</feature>
<dbReference type="Pfam" id="PF14870">
    <property type="entry name" value="PSII_BNR"/>
    <property type="match status" value="2"/>
</dbReference>
<gene>
    <name evidence="4" type="ORF">BECKDK2373C_GA0170839_1001104</name>
</gene>
<dbReference type="PANTHER" id="PTHR47199">
    <property type="entry name" value="PHOTOSYSTEM II STABILITY/ASSEMBLY FACTOR HCF136, CHLOROPLASTIC"/>
    <property type="match status" value="1"/>
</dbReference>
<organism evidence="4">
    <name type="scientific">Candidatus Kentrum sp. DK</name>
    <dbReference type="NCBI Taxonomy" id="2126562"/>
    <lineage>
        <taxon>Bacteria</taxon>
        <taxon>Pseudomonadati</taxon>
        <taxon>Pseudomonadota</taxon>
        <taxon>Gammaproteobacteria</taxon>
        <taxon>Candidatus Kentrum</taxon>
    </lineage>
</organism>
<reference evidence="4" key="1">
    <citation type="submission" date="2019-02" db="EMBL/GenBank/DDBJ databases">
        <authorList>
            <person name="Gruber-Vodicka R. H."/>
            <person name="Seah K. B. B."/>
        </authorList>
    </citation>
    <scope>NUCLEOTIDE SEQUENCE</scope>
    <source>
        <strain evidence="4">BECK_DK161</strain>
    </source>
</reference>
<dbReference type="CDD" id="cd15482">
    <property type="entry name" value="Sialidase_non-viral"/>
    <property type="match status" value="1"/>
</dbReference>
<dbReference type="GO" id="GO:0009523">
    <property type="term" value="C:photosystem II"/>
    <property type="evidence" value="ECO:0007669"/>
    <property type="project" value="UniProtKB-KW"/>
</dbReference>
<name>A0A450RU64_9GAMM</name>
<dbReference type="AlphaFoldDB" id="A0A450RU64"/>
<accession>A0A450RU64</accession>
<evidence type="ECO:0000256" key="1">
    <source>
        <dbReference type="ARBA" id="ARBA00022531"/>
    </source>
</evidence>
<dbReference type="GO" id="GO:0015979">
    <property type="term" value="P:photosynthesis"/>
    <property type="evidence" value="ECO:0007669"/>
    <property type="project" value="UniProtKB-KW"/>
</dbReference>
<dbReference type="SUPFAM" id="SSF110296">
    <property type="entry name" value="Oligoxyloglucan reducing end-specific cellobiohydrolase"/>
    <property type="match status" value="1"/>
</dbReference>
<dbReference type="PANTHER" id="PTHR47199:SF2">
    <property type="entry name" value="PHOTOSYSTEM II STABILITY_ASSEMBLY FACTOR HCF136, CHLOROPLASTIC"/>
    <property type="match status" value="1"/>
</dbReference>
<dbReference type="InterPro" id="IPR015943">
    <property type="entry name" value="WD40/YVTN_repeat-like_dom_sf"/>
</dbReference>
<sequence>MHKQPKKTGAGALVRSVKNQAVKHFLGFSFVLAAASVSGESSVSPRERGIQIPENPEHAWISPLAAESLLLAVEDTGGQQLVAVGERGHVLYREKGADQWHQADVPTQALLTGVSFSDARHGWAVGHDAVILATADGGRTWRKVYEAADEERPLLDIHFQDRHTGIAIGAYGYLLRTGDGGASWQPGAVDPEHDFHLNAIAAAPGGSARSAEGAPSRLYIAAESGVVYRSDDGGSHWRTLNPPYDGSFFGVYPLAGDRVLAFGLRGHLFVSEDAGEHWRAVATGTEATLTSAIGLDGRQILLTGHAGALLLLDADLQTVHRARLPERRDFSDAIRLGPDRVLLVGEGGVRTVDLCSVFGSDALPGCGGSASRNE</sequence>
<keyword evidence="1" id="KW-0602">Photosynthesis</keyword>
<dbReference type="EMBL" id="CAADEY010000001">
    <property type="protein sequence ID" value="VFJ42567.1"/>
    <property type="molecule type" value="Genomic_DNA"/>
</dbReference>
<evidence type="ECO:0000313" key="4">
    <source>
        <dbReference type="EMBL" id="VFJ42567.1"/>
    </source>
</evidence>
<proteinExistence type="predicted"/>
<dbReference type="Gene3D" id="2.130.10.10">
    <property type="entry name" value="YVTN repeat-like/Quinoprotein amine dehydrogenase"/>
    <property type="match status" value="1"/>
</dbReference>
<evidence type="ECO:0000259" key="3">
    <source>
        <dbReference type="Pfam" id="PF14870"/>
    </source>
</evidence>
<feature type="domain" description="Photosynthesis system II assembly factor Ycf48/Hcf136-like" evidence="3">
    <location>
        <begin position="151"/>
        <end position="286"/>
    </location>
</feature>
<evidence type="ECO:0000256" key="2">
    <source>
        <dbReference type="ARBA" id="ARBA00023276"/>
    </source>
</evidence>